<dbReference type="CDD" id="cd03809">
    <property type="entry name" value="GT4_MtfB-like"/>
    <property type="match status" value="1"/>
</dbReference>
<evidence type="ECO:0000256" key="1">
    <source>
        <dbReference type="ARBA" id="ARBA00022679"/>
    </source>
</evidence>
<protein>
    <submittedName>
        <fullName evidence="4">Glycosyltransferase involved in cell wall biosynthesis</fullName>
    </submittedName>
</protein>
<keyword evidence="5" id="KW-1185">Reference proteome</keyword>
<dbReference type="PANTHER" id="PTHR46401">
    <property type="entry name" value="GLYCOSYLTRANSFERASE WBBK-RELATED"/>
    <property type="match status" value="1"/>
</dbReference>
<evidence type="ECO:0000313" key="4">
    <source>
        <dbReference type="EMBL" id="TDP88457.1"/>
    </source>
</evidence>
<dbReference type="InterPro" id="IPR028098">
    <property type="entry name" value="Glyco_trans_4-like_N"/>
</dbReference>
<dbReference type="Proteomes" id="UP000294593">
    <property type="component" value="Unassembled WGS sequence"/>
</dbReference>
<dbReference type="PANTHER" id="PTHR46401:SF2">
    <property type="entry name" value="GLYCOSYLTRANSFERASE WBBK-RELATED"/>
    <property type="match status" value="1"/>
</dbReference>
<dbReference type="InterPro" id="IPR001296">
    <property type="entry name" value="Glyco_trans_1"/>
</dbReference>
<dbReference type="Pfam" id="PF00534">
    <property type="entry name" value="Glycos_transf_1"/>
    <property type="match status" value="1"/>
</dbReference>
<evidence type="ECO:0000259" key="3">
    <source>
        <dbReference type="Pfam" id="PF13439"/>
    </source>
</evidence>
<name>A0A4R6RQJ8_9BURK</name>
<gene>
    <name evidence="4" type="ORF">EV672_101607</name>
</gene>
<dbReference type="AlphaFoldDB" id="A0A4R6RQJ8"/>
<sequence>MHPDLRVTYQRGIYLYAKSLMAAVATFEPNYRLLTDALSTGDDHADVMGLIQDIEHPRKMKIRALQMLPRYLAMMRARAVRVGLWDVPDAVELEDRSAFLNTAGGLVNVEMVYEVIRLASSKPFVPPVQVDFLRRQGSDLVLTTAPCAIQSRTGAVRIMQTVHDMFLYDVPVSNSNGHKFRRKIEACVKHADMVLAMSAYTRDVILQHHPEAGPRIRVLHQPIPADEPTIARSAQDGLQAEVLRRWGLRPKQFILYVGAVEERKNVARLIRAHQQSRHASRLTLVIAGMAEPGYLAQHGLVTVKDASGLERIPGDGESVSDVLLLGRISEIDKLVLLRCAALFAFPTLVEGFGIPVLEAQSFGCPVLASAGSTMPEVLGDSAMLVEQIEDVRALGVALDELVSQPSRLKQLSQSGLSNSARFSKATFAESLGALVAECREQAPRTSPRHSLAPAK</sequence>
<dbReference type="SUPFAM" id="SSF53756">
    <property type="entry name" value="UDP-Glycosyltransferase/glycogen phosphorylase"/>
    <property type="match status" value="1"/>
</dbReference>
<feature type="domain" description="Glycosyl transferase family 1" evidence="2">
    <location>
        <begin position="251"/>
        <end position="414"/>
    </location>
</feature>
<reference evidence="4 5" key="1">
    <citation type="submission" date="2019-03" db="EMBL/GenBank/DDBJ databases">
        <title>Genomic Encyclopedia of Type Strains, Phase IV (KMG-IV): sequencing the most valuable type-strain genomes for metagenomic binning, comparative biology and taxonomic classification.</title>
        <authorList>
            <person name="Goeker M."/>
        </authorList>
    </citation>
    <scope>NUCLEOTIDE SEQUENCE [LARGE SCALE GENOMIC DNA]</scope>
    <source>
        <strain evidence="4 5">DSM 11901</strain>
    </source>
</reference>
<keyword evidence="1 4" id="KW-0808">Transferase</keyword>
<accession>A0A4R6RQJ8</accession>
<evidence type="ECO:0000259" key="2">
    <source>
        <dbReference type="Pfam" id="PF00534"/>
    </source>
</evidence>
<dbReference type="Pfam" id="PF13439">
    <property type="entry name" value="Glyco_transf_4"/>
    <property type="match status" value="1"/>
</dbReference>
<dbReference type="RefSeq" id="WP_166643421.1">
    <property type="nucleotide sequence ID" value="NZ_SNXW01000001.1"/>
</dbReference>
<comment type="caution">
    <text evidence="4">The sequence shown here is derived from an EMBL/GenBank/DDBJ whole genome shotgun (WGS) entry which is preliminary data.</text>
</comment>
<dbReference type="EMBL" id="SNXW01000001">
    <property type="protein sequence ID" value="TDP88457.1"/>
    <property type="molecule type" value="Genomic_DNA"/>
</dbReference>
<dbReference type="GO" id="GO:0016757">
    <property type="term" value="F:glycosyltransferase activity"/>
    <property type="evidence" value="ECO:0007669"/>
    <property type="project" value="InterPro"/>
</dbReference>
<dbReference type="GO" id="GO:0009103">
    <property type="term" value="P:lipopolysaccharide biosynthetic process"/>
    <property type="evidence" value="ECO:0007669"/>
    <property type="project" value="TreeGrafter"/>
</dbReference>
<dbReference type="Gene3D" id="3.40.50.2000">
    <property type="entry name" value="Glycogen Phosphorylase B"/>
    <property type="match status" value="2"/>
</dbReference>
<organism evidence="4 5">
    <name type="scientific">Aquabacterium commune</name>
    <dbReference type="NCBI Taxonomy" id="70586"/>
    <lineage>
        <taxon>Bacteria</taxon>
        <taxon>Pseudomonadati</taxon>
        <taxon>Pseudomonadota</taxon>
        <taxon>Betaproteobacteria</taxon>
        <taxon>Burkholderiales</taxon>
        <taxon>Aquabacterium</taxon>
    </lineage>
</organism>
<proteinExistence type="predicted"/>
<evidence type="ECO:0000313" key="5">
    <source>
        <dbReference type="Proteomes" id="UP000294593"/>
    </source>
</evidence>
<feature type="domain" description="Glycosyltransferase subfamily 4-like N-terminal" evidence="3">
    <location>
        <begin position="131"/>
        <end position="226"/>
    </location>
</feature>